<dbReference type="PROSITE" id="PS01230">
    <property type="entry name" value="TRMA_1"/>
    <property type="match status" value="1"/>
</dbReference>
<evidence type="ECO:0000256" key="4">
    <source>
        <dbReference type="ARBA" id="ARBA00022691"/>
    </source>
</evidence>
<feature type="active site" evidence="7">
    <location>
        <position position="377"/>
    </location>
</feature>
<evidence type="ECO:0000256" key="6">
    <source>
        <dbReference type="PROSITE-ProRule" id="PRU01024"/>
    </source>
</evidence>
<dbReference type="InterPro" id="IPR030390">
    <property type="entry name" value="MeTrfase_TrmA_AS"/>
</dbReference>
<keyword evidence="9" id="KW-1185">Reference proteome</keyword>
<dbReference type="SUPFAM" id="SSF53335">
    <property type="entry name" value="S-adenosyl-L-methionine-dependent methyltransferases"/>
    <property type="match status" value="1"/>
</dbReference>
<feature type="active site" description="Nucleophile" evidence="6">
    <location>
        <position position="377"/>
    </location>
</feature>
<proteinExistence type="inferred from homology"/>
<dbReference type="PANTHER" id="PTHR11061:SF49">
    <property type="entry name" value="23S RRNA (URACIL(1939)-C(5))-METHYLTRANSFERASE RLMD"/>
    <property type="match status" value="1"/>
</dbReference>
<sequence length="424" mass="44518">MTDLLPGETDVIAVDVARLGARGDGIVETKRGPLYVAYALPGERVRVALCDGDRARLVAVETPSPDRIAPFCPYFGTCGGCLTQHLARAPARAWKREIVVDALAAAGVEAGEIAPTVDAHGAGRRRLTFHARYPDGKARVGFMAARSHDLVAIDACPVAEPGLAGAPRAAHALAHLMRGKAKPLDIQVTLTEGGLDVDLRGHGPVDEGLRAKLVGAAGLLDLARLSLHGEILVERRAPRVRMGEAMVAIPPGGFLQATAAGEAALAELVRSAVGKAKRVLDLFAGAGPFALRLAARAQVHAVESEGAALMALDRASRATPGLRHVTTEVRDLFRRPLLSTELAKIDAVVLDPPRAGAQAQAERLAETTVATIAYVSCDPATFARDAAILVGAGYALERVTPVDQFAHAPHVELVGVFRGPRARR</sequence>
<dbReference type="PANTHER" id="PTHR11061">
    <property type="entry name" value="RNA M5U METHYLTRANSFERASE"/>
    <property type="match status" value="1"/>
</dbReference>
<dbReference type="Gene3D" id="3.40.50.150">
    <property type="entry name" value="Vaccinia Virus protein VP39"/>
    <property type="match status" value="1"/>
</dbReference>
<dbReference type="AlphaFoldDB" id="A0A917V379"/>
<dbReference type="InterPro" id="IPR012340">
    <property type="entry name" value="NA-bd_OB-fold"/>
</dbReference>
<evidence type="ECO:0000256" key="1">
    <source>
        <dbReference type="ARBA" id="ARBA00022485"/>
    </source>
</evidence>
<evidence type="ECO:0000256" key="3">
    <source>
        <dbReference type="ARBA" id="ARBA00022679"/>
    </source>
</evidence>
<comment type="caution">
    <text evidence="8">The sequence shown here is derived from an EMBL/GenBank/DDBJ whole genome shotgun (WGS) entry which is preliminary data.</text>
</comment>
<dbReference type="PROSITE" id="PS51687">
    <property type="entry name" value="SAM_MT_RNA_M5U"/>
    <property type="match status" value="1"/>
</dbReference>
<dbReference type="InterPro" id="IPR029063">
    <property type="entry name" value="SAM-dependent_MTases_sf"/>
</dbReference>
<dbReference type="GO" id="GO:0051539">
    <property type="term" value="F:4 iron, 4 sulfur cluster binding"/>
    <property type="evidence" value="ECO:0007669"/>
    <property type="project" value="UniProtKB-KW"/>
</dbReference>
<dbReference type="Gene3D" id="2.40.50.140">
    <property type="entry name" value="Nucleic acid-binding proteins"/>
    <property type="match status" value="1"/>
</dbReference>
<dbReference type="InterPro" id="IPR010280">
    <property type="entry name" value="U5_MeTrfase_fam"/>
</dbReference>
<evidence type="ECO:0000313" key="8">
    <source>
        <dbReference type="EMBL" id="GGK29613.1"/>
    </source>
</evidence>
<dbReference type="RefSeq" id="WP_244645170.1">
    <property type="nucleotide sequence ID" value="NZ_BMMF01000004.1"/>
</dbReference>
<feature type="binding site" evidence="6">
    <location>
        <position position="256"/>
    </location>
    <ligand>
        <name>S-adenosyl-L-methionine</name>
        <dbReference type="ChEBI" id="CHEBI:59789"/>
    </ligand>
</feature>
<protein>
    <submittedName>
        <fullName evidence="8">RNA methyltransferase</fullName>
    </submittedName>
</protein>
<evidence type="ECO:0000313" key="9">
    <source>
        <dbReference type="Proteomes" id="UP000600449"/>
    </source>
</evidence>
<feature type="binding site" evidence="6">
    <location>
        <position position="283"/>
    </location>
    <ligand>
        <name>S-adenosyl-L-methionine</name>
        <dbReference type="ChEBI" id="CHEBI:59789"/>
    </ligand>
</feature>
<dbReference type="Pfam" id="PF05958">
    <property type="entry name" value="tRNA_U5-meth_tr"/>
    <property type="match status" value="1"/>
</dbReference>
<keyword evidence="1" id="KW-0479">Metal-binding</keyword>
<keyword evidence="1" id="KW-0408">Iron</keyword>
<dbReference type="Gene3D" id="2.40.50.1070">
    <property type="match status" value="1"/>
</dbReference>
<evidence type="ECO:0000256" key="5">
    <source>
        <dbReference type="ARBA" id="ARBA00023014"/>
    </source>
</evidence>
<keyword evidence="4 6" id="KW-0949">S-adenosyl-L-methionine</keyword>
<accession>A0A917V379</accession>
<evidence type="ECO:0000256" key="7">
    <source>
        <dbReference type="PROSITE-ProRule" id="PRU10015"/>
    </source>
</evidence>
<comment type="similarity">
    <text evidence="6">Belongs to the class I-like SAM-binding methyltransferase superfamily. RNA M5U methyltransferase family.</text>
</comment>
<evidence type="ECO:0000256" key="2">
    <source>
        <dbReference type="ARBA" id="ARBA00022603"/>
    </source>
</evidence>
<dbReference type="EMBL" id="BMMF01000004">
    <property type="protein sequence ID" value="GGK29613.1"/>
    <property type="molecule type" value="Genomic_DNA"/>
</dbReference>
<dbReference type="GO" id="GO:0070041">
    <property type="term" value="F:rRNA (uridine-C5-)-methyltransferase activity"/>
    <property type="evidence" value="ECO:0007669"/>
    <property type="project" value="TreeGrafter"/>
</dbReference>
<keyword evidence="2 6" id="KW-0489">Methyltransferase</keyword>
<reference evidence="8 9" key="1">
    <citation type="journal article" date="2014" name="Int. J. Syst. Evol. Microbiol.">
        <title>Complete genome sequence of Corynebacterium casei LMG S-19264T (=DSM 44701T), isolated from a smear-ripened cheese.</title>
        <authorList>
            <consortium name="US DOE Joint Genome Institute (JGI-PGF)"/>
            <person name="Walter F."/>
            <person name="Albersmeier A."/>
            <person name="Kalinowski J."/>
            <person name="Ruckert C."/>
        </authorList>
    </citation>
    <scope>NUCLEOTIDE SEQUENCE [LARGE SCALE GENOMIC DNA]</scope>
    <source>
        <strain evidence="8 9">CGMCC 1.9161</strain>
    </source>
</reference>
<dbReference type="GO" id="GO:0070475">
    <property type="term" value="P:rRNA base methylation"/>
    <property type="evidence" value="ECO:0007669"/>
    <property type="project" value="TreeGrafter"/>
</dbReference>
<gene>
    <name evidence="8" type="ORF">GCM10011322_15010</name>
</gene>
<organism evidence="8 9">
    <name type="scientific">Salinarimonas ramus</name>
    <dbReference type="NCBI Taxonomy" id="690164"/>
    <lineage>
        <taxon>Bacteria</taxon>
        <taxon>Pseudomonadati</taxon>
        <taxon>Pseudomonadota</taxon>
        <taxon>Alphaproteobacteria</taxon>
        <taxon>Hyphomicrobiales</taxon>
        <taxon>Salinarimonadaceae</taxon>
        <taxon>Salinarimonas</taxon>
    </lineage>
</organism>
<keyword evidence="5" id="KW-0411">Iron-sulfur</keyword>
<keyword evidence="3 6" id="KW-0808">Transferase</keyword>
<dbReference type="SUPFAM" id="SSF50249">
    <property type="entry name" value="Nucleic acid-binding proteins"/>
    <property type="match status" value="1"/>
</dbReference>
<dbReference type="Proteomes" id="UP000600449">
    <property type="component" value="Unassembled WGS sequence"/>
</dbReference>
<feature type="binding site" evidence="6">
    <location>
        <position position="351"/>
    </location>
    <ligand>
        <name>S-adenosyl-L-methionine</name>
        <dbReference type="ChEBI" id="CHEBI:59789"/>
    </ligand>
</feature>
<name>A0A917V379_9HYPH</name>
<feature type="binding site" evidence="6">
    <location>
        <position position="303"/>
    </location>
    <ligand>
        <name>S-adenosyl-L-methionine</name>
        <dbReference type="ChEBI" id="CHEBI:59789"/>
    </ligand>
</feature>
<keyword evidence="1" id="KW-0004">4Fe-4S</keyword>